<comment type="caution">
    <text evidence="5">The sequence shown here is derived from an EMBL/GenBank/DDBJ whole genome shotgun (WGS) entry which is preliminary data.</text>
</comment>
<feature type="binding site" evidence="4">
    <location>
        <begin position="46"/>
        <end position="48"/>
    </location>
    <ligand>
        <name>3-dehydroquinate</name>
        <dbReference type="ChEBI" id="CHEBI:32364"/>
    </ligand>
</feature>
<comment type="caution">
    <text evidence="4">Lacks conserved residue(s) required for the propagation of feature annotation.</text>
</comment>
<keyword evidence="3 4" id="KW-0704">Schiff base</keyword>
<dbReference type="GO" id="GO:0003855">
    <property type="term" value="F:3-dehydroquinate dehydratase activity"/>
    <property type="evidence" value="ECO:0007669"/>
    <property type="project" value="UniProtKB-EC"/>
</dbReference>
<gene>
    <name evidence="4 5" type="primary">aroD</name>
    <name evidence="5" type="ORF">OCV63_12065</name>
</gene>
<dbReference type="InterPro" id="IPR013785">
    <property type="entry name" value="Aldolase_TIM"/>
</dbReference>
<keyword evidence="4" id="KW-0028">Amino-acid biosynthesis</keyword>
<keyword evidence="6" id="KW-1185">Reference proteome</keyword>
<dbReference type="Proteomes" id="UP001652461">
    <property type="component" value="Unassembled WGS sequence"/>
</dbReference>
<sequence length="253" mass="27869">MNQVKIRKLVFGEGRPKICVPITGRTREEIALRTAELKAAKPDLAEWRADWYEEVFDREKLETTLAWLREELGELPLLVTFRTREEGGEQSVSPEDYAAFLRTVLMSGQADLIDVELFRGEKLLRDICKEAKAQGVKVIASSHDFEKTPAKEEILARLIRMQDCGADLLKLAVMPQDAADVLTLLSATLEMSEKYAKQPVVTMSMGAKGAVSRLAGEVFGSAMTFGSAGVASAPGQVSVPELKMALEVLRQGK</sequence>
<evidence type="ECO:0000256" key="3">
    <source>
        <dbReference type="ARBA" id="ARBA00023270"/>
    </source>
</evidence>
<dbReference type="PANTHER" id="PTHR43699">
    <property type="entry name" value="3-DEHYDROQUINATE DEHYDRATASE"/>
    <property type="match status" value="1"/>
</dbReference>
<dbReference type="EMBL" id="JAOQKC010000016">
    <property type="protein sequence ID" value="MCU6697620.1"/>
    <property type="molecule type" value="Genomic_DNA"/>
</dbReference>
<comment type="catalytic activity">
    <reaction evidence="1 4">
        <text>3-dehydroquinate = 3-dehydroshikimate + H2O</text>
        <dbReference type="Rhea" id="RHEA:21096"/>
        <dbReference type="ChEBI" id="CHEBI:15377"/>
        <dbReference type="ChEBI" id="CHEBI:16630"/>
        <dbReference type="ChEBI" id="CHEBI:32364"/>
        <dbReference type="EC" id="4.2.1.10"/>
    </reaction>
</comment>
<feature type="active site" description="Proton donor/acceptor" evidence="4">
    <location>
        <position position="143"/>
    </location>
</feature>
<dbReference type="NCBIfam" id="TIGR01093">
    <property type="entry name" value="aroD"/>
    <property type="match status" value="1"/>
</dbReference>
<name>A0ABT2RZ61_9FIRM</name>
<protein>
    <recommendedName>
        <fullName evidence="4">3-dehydroquinate dehydratase</fullName>
        <shortName evidence="4">3-dehydroquinase</shortName>
        <ecNumber evidence="4">4.2.1.10</ecNumber>
    </recommendedName>
    <alternativeName>
        <fullName evidence="4">Type I DHQase</fullName>
    </alternativeName>
    <alternativeName>
        <fullName evidence="4">Type I dehydroquinase</fullName>
        <shortName evidence="4">DHQ1</shortName>
    </alternativeName>
</protein>
<dbReference type="PANTHER" id="PTHR43699:SF1">
    <property type="entry name" value="3-DEHYDROQUINATE DEHYDRATASE"/>
    <property type="match status" value="1"/>
</dbReference>
<dbReference type="Pfam" id="PF01487">
    <property type="entry name" value="DHquinase_I"/>
    <property type="match status" value="1"/>
</dbReference>
<evidence type="ECO:0000256" key="4">
    <source>
        <dbReference type="HAMAP-Rule" id="MF_00214"/>
    </source>
</evidence>
<evidence type="ECO:0000256" key="2">
    <source>
        <dbReference type="ARBA" id="ARBA00023239"/>
    </source>
</evidence>
<proteinExistence type="inferred from homology"/>
<evidence type="ECO:0000256" key="1">
    <source>
        <dbReference type="ARBA" id="ARBA00001864"/>
    </source>
</evidence>
<accession>A0ABT2RZ61</accession>
<dbReference type="EC" id="4.2.1.10" evidence="4"/>
<dbReference type="CDD" id="cd00502">
    <property type="entry name" value="DHQase_I"/>
    <property type="match status" value="1"/>
</dbReference>
<dbReference type="Gene3D" id="3.20.20.70">
    <property type="entry name" value="Aldolase class I"/>
    <property type="match status" value="1"/>
</dbReference>
<keyword evidence="4" id="KW-0057">Aromatic amino acid biosynthesis</keyword>
<comment type="function">
    <text evidence="4">Involved in the third step of the chorismate pathway, which leads to the biosynthesis of aromatic amino acids. Catalyzes the cis-dehydration of 3-dehydroquinate (DHQ) and introduces the first double bond of the aromatic ring to yield 3-dehydroshikimate.</text>
</comment>
<dbReference type="InterPro" id="IPR001381">
    <property type="entry name" value="DHquinase_I"/>
</dbReference>
<feature type="active site" description="Schiff-base intermediate with substrate" evidence="4">
    <location>
        <position position="170"/>
    </location>
</feature>
<organism evidence="5 6">
    <name type="scientific">Laedolimicola ammoniilytica</name>
    <dbReference type="NCBI Taxonomy" id="2981771"/>
    <lineage>
        <taxon>Bacteria</taxon>
        <taxon>Bacillati</taxon>
        <taxon>Bacillota</taxon>
        <taxon>Clostridia</taxon>
        <taxon>Lachnospirales</taxon>
        <taxon>Lachnospiraceae</taxon>
        <taxon>Laedolimicola</taxon>
    </lineage>
</organism>
<keyword evidence="2 4" id="KW-0456">Lyase</keyword>
<comment type="pathway">
    <text evidence="4">Metabolic intermediate biosynthesis; chorismate biosynthesis; chorismate from D-erythrose 4-phosphate and phosphoenolpyruvate: step 3/7.</text>
</comment>
<feature type="binding site" evidence="4">
    <location>
        <position position="82"/>
    </location>
    <ligand>
        <name>3-dehydroquinate</name>
        <dbReference type="ChEBI" id="CHEBI:32364"/>
    </ligand>
</feature>
<evidence type="ECO:0000313" key="5">
    <source>
        <dbReference type="EMBL" id="MCU6697620.1"/>
    </source>
</evidence>
<dbReference type="SUPFAM" id="SSF51569">
    <property type="entry name" value="Aldolase"/>
    <property type="match status" value="1"/>
</dbReference>
<feature type="binding site" evidence="4">
    <location>
        <position position="236"/>
    </location>
    <ligand>
        <name>3-dehydroquinate</name>
        <dbReference type="ChEBI" id="CHEBI:32364"/>
    </ligand>
</feature>
<dbReference type="InterPro" id="IPR050146">
    <property type="entry name" value="Type-I_3-dehydroquinase"/>
</dbReference>
<dbReference type="RefSeq" id="WP_158364203.1">
    <property type="nucleotide sequence ID" value="NZ_JAOQKC010000016.1"/>
</dbReference>
<comment type="similarity">
    <text evidence="4">Belongs to the type-I 3-dehydroquinase family.</text>
</comment>
<feature type="binding site" evidence="4">
    <location>
        <position position="232"/>
    </location>
    <ligand>
        <name>3-dehydroquinate</name>
        <dbReference type="ChEBI" id="CHEBI:32364"/>
    </ligand>
</feature>
<dbReference type="HAMAP" id="MF_00214">
    <property type="entry name" value="AroD"/>
    <property type="match status" value="1"/>
</dbReference>
<evidence type="ECO:0000313" key="6">
    <source>
        <dbReference type="Proteomes" id="UP001652461"/>
    </source>
</evidence>
<feature type="binding site" evidence="4">
    <location>
        <position position="213"/>
    </location>
    <ligand>
        <name>3-dehydroquinate</name>
        <dbReference type="ChEBI" id="CHEBI:32364"/>
    </ligand>
</feature>
<comment type="subunit">
    <text evidence="4">Homodimer.</text>
</comment>
<reference evidence="5 6" key="1">
    <citation type="journal article" date="2021" name="ISME Commun">
        <title>Automated analysis of genomic sequences facilitates high-throughput and comprehensive description of bacteria.</title>
        <authorList>
            <person name="Hitch T.C.A."/>
        </authorList>
    </citation>
    <scope>NUCLEOTIDE SEQUENCE [LARGE SCALE GENOMIC DNA]</scope>
    <source>
        <strain evidence="5 6">Sanger_04</strain>
    </source>
</reference>